<organism evidence="1 2">
    <name type="scientific">Alloalcanivorax xenomutans</name>
    <dbReference type="NCBI Taxonomy" id="1094342"/>
    <lineage>
        <taxon>Bacteria</taxon>
        <taxon>Pseudomonadati</taxon>
        <taxon>Pseudomonadota</taxon>
        <taxon>Gammaproteobacteria</taxon>
        <taxon>Oceanospirillales</taxon>
        <taxon>Alcanivoracaceae</taxon>
        <taxon>Alloalcanivorax</taxon>
    </lineage>
</organism>
<gene>
    <name evidence="1" type="ORF">LZG35_16635</name>
</gene>
<name>A0A9Q3ZDZ0_9GAMM</name>
<keyword evidence="2" id="KW-1185">Reference proteome</keyword>
<reference evidence="1" key="1">
    <citation type="submission" date="2022-01" db="EMBL/GenBank/DDBJ databases">
        <authorList>
            <person name="Karlyshev A.V."/>
            <person name="Jaspars M."/>
        </authorList>
    </citation>
    <scope>NUCLEOTIDE SEQUENCE</scope>
    <source>
        <strain evidence="1">AGSA3-2</strain>
    </source>
</reference>
<dbReference type="AlphaFoldDB" id="A0A9Q3ZDZ0"/>
<evidence type="ECO:0000313" key="1">
    <source>
        <dbReference type="EMBL" id="MCE7510268.1"/>
    </source>
</evidence>
<comment type="caution">
    <text evidence="1">The sequence shown here is derived from an EMBL/GenBank/DDBJ whole genome shotgun (WGS) entry which is preliminary data.</text>
</comment>
<accession>A0A9Q3ZDZ0</accession>
<evidence type="ECO:0000313" key="2">
    <source>
        <dbReference type="Proteomes" id="UP001107961"/>
    </source>
</evidence>
<dbReference type="EMBL" id="JAJVKT010000022">
    <property type="protein sequence ID" value="MCE7510268.1"/>
    <property type="molecule type" value="Genomic_DNA"/>
</dbReference>
<proteinExistence type="predicted"/>
<dbReference type="Proteomes" id="UP001107961">
    <property type="component" value="Unassembled WGS sequence"/>
</dbReference>
<sequence>MKDWFEEKTHQVEQYGITAFGIPLTSRYHKADEIISMLQFAQSVARRGVAHYVTGVDYDSKATICGIETADTVSLGDPVHQQIHAAAMATLSQFMLLGDTEIGNLE</sequence>
<dbReference type="RefSeq" id="WP_233926057.1">
    <property type="nucleotide sequence ID" value="NZ_JAJVKT010000022.1"/>
</dbReference>
<protein>
    <submittedName>
        <fullName evidence="1">Uncharacterized protein</fullName>
    </submittedName>
</protein>